<dbReference type="AlphaFoldDB" id="A0A075WEH5"/>
<dbReference type="Pfam" id="PF07885">
    <property type="entry name" value="Ion_trans_2"/>
    <property type="match status" value="1"/>
</dbReference>
<dbReference type="KEGG" id="afg:AFULGI_00013440"/>
<evidence type="ECO:0000259" key="2">
    <source>
        <dbReference type="Pfam" id="PF07885"/>
    </source>
</evidence>
<reference evidence="3 4" key="1">
    <citation type="submission" date="2013-07" db="EMBL/GenBank/DDBJ databases">
        <title>Genome of Archaeoglobus fulgidus.</title>
        <authorList>
            <person name="Fiebig A."/>
            <person name="Birkeland N.-K."/>
        </authorList>
    </citation>
    <scope>NUCLEOTIDE SEQUENCE [LARGE SCALE GENOMIC DNA]</scope>
    <source>
        <strain evidence="3 4">DSM 8774</strain>
    </source>
</reference>
<accession>A0A075WEH5</accession>
<evidence type="ECO:0000313" key="4">
    <source>
        <dbReference type="Proteomes" id="UP000028501"/>
    </source>
</evidence>
<dbReference type="Gene3D" id="1.10.287.70">
    <property type="match status" value="1"/>
</dbReference>
<feature type="domain" description="Potassium channel" evidence="2">
    <location>
        <begin position="30"/>
        <end position="72"/>
    </location>
</feature>
<keyword evidence="1" id="KW-0472">Membrane</keyword>
<feature type="transmembrane region" description="Helical" evidence="1">
    <location>
        <begin position="21"/>
        <end position="44"/>
    </location>
</feature>
<protein>
    <submittedName>
        <fullName evidence="3">Ion channel</fullName>
    </submittedName>
</protein>
<dbReference type="SUPFAM" id="SSF81324">
    <property type="entry name" value="Voltage-gated potassium channels"/>
    <property type="match status" value="1"/>
</dbReference>
<keyword evidence="1" id="KW-1133">Transmembrane helix</keyword>
<dbReference type="InterPro" id="IPR013099">
    <property type="entry name" value="K_chnl_dom"/>
</dbReference>
<keyword evidence="1" id="KW-0812">Transmembrane</keyword>
<dbReference type="EMBL" id="CP006577">
    <property type="protein sequence ID" value="AIG98117.1"/>
    <property type="molecule type" value="Genomic_DNA"/>
</dbReference>
<dbReference type="Proteomes" id="UP000028501">
    <property type="component" value="Chromosome"/>
</dbReference>
<organism evidence="3 4">
    <name type="scientific">Archaeoglobus fulgidus DSM 8774</name>
    <dbReference type="NCBI Taxonomy" id="1344584"/>
    <lineage>
        <taxon>Archaea</taxon>
        <taxon>Methanobacteriati</taxon>
        <taxon>Methanobacteriota</taxon>
        <taxon>Archaeoglobi</taxon>
        <taxon>Archaeoglobales</taxon>
        <taxon>Archaeoglobaceae</taxon>
        <taxon>Archaeoglobus</taxon>
    </lineage>
</organism>
<dbReference type="HOGENOM" id="CLU_2243669_0_0_2"/>
<name>A0A075WEH5_ARCFL</name>
<sequence>MIQIILLRAVKKLIRSLRRRAILIYAGLYTVTLWAVSSIIFHLYEGVDLFDALYWAVTTTTTVGYGDVTPLTVRDGEVLTNPPEDFVLGDDDEVIYIAEKRIKA</sequence>
<proteinExistence type="predicted"/>
<dbReference type="GeneID" id="24794849"/>
<evidence type="ECO:0000313" key="3">
    <source>
        <dbReference type="EMBL" id="AIG98117.1"/>
    </source>
</evidence>
<gene>
    <name evidence="3" type="ORF">AFULGI_00013440</name>
</gene>
<evidence type="ECO:0000256" key="1">
    <source>
        <dbReference type="SAM" id="Phobius"/>
    </source>
</evidence>
<dbReference type="RefSeq" id="WP_010878741.1">
    <property type="nucleotide sequence ID" value="NZ_CP006577.1"/>
</dbReference>